<accession>G9YGZ9</accession>
<reference evidence="1 2" key="1">
    <citation type="submission" date="2011-08" db="EMBL/GenBank/DDBJ databases">
        <authorList>
            <person name="Weinstock G."/>
            <person name="Sodergren E."/>
            <person name="Clifton S."/>
            <person name="Fulton L."/>
            <person name="Fulton B."/>
            <person name="Courtney L."/>
            <person name="Fronick C."/>
            <person name="Harrison M."/>
            <person name="Strong C."/>
            <person name="Farmer C."/>
            <person name="Delahaunty K."/>
            <person name="Markovic C."/>
            <person name="Hall O."/>
            <person name="Minx P."/>
            <person name="Tomlinson C."/>
            <person name="Mitreva M."/>
            <person name="Hou S."/>
            <person name="Chen J."/>
            <person name="Wollam A."/>
            <person name="Pepin K.H."/>
            <person name="Johnson M."/>
            <person name="Bhonagiri V."/>
            <person name="Zhang X."/>
            <person name="Suruliraj S."/>
            <person name="Warren W."/>
            <person name="Chinwalla A."/>
            <person name="Mardis E.R."/>
            <person name="Wilson R.K."/>
        </authorList>
    </citation>
    <scope>NUCLEOTIDE SEQUENCE [LARGE SCALE GENOMIC DNA]</scope>
    <source>
        <strain evidence="1 2">F0357</strain>
    </source>
</reference>
<name>G9YGZ9_9FIRM</name>
<organism evidence="1 2">
    <name type="scientific">Anaeroglobus geminatus F0357</name>
    <dbReference type="NCBI Taxonomy" id="861450"/>
    <lineage>
        <taxon>Bacteria</taxon>
        <taxon>Bacillati</taxon>
        <taxon>Bacillota</taxon>
        <taxon>Negativicutes</taxon>
        <taxon>Veillonellales</taxon>
        <taxon>Veillonellaceae</taxon>
        <taxon>Anaeroglobus</taxon>
    </lineage>
</organism>
<sequence>MIVTLKYKITKKKNKNFSAVNFKYLLRKGHLGTCDNEWRICADFRHKRIDRQIGECYNT</sequence>
<gene>
    <name evidence="1" type="ORF">HMPREF0080_00924</name>
</gene>
<dbReference type="AlphaFoldDB" id="G9YGZ9"/>
<dbReference type="STRING" id="861450.HMPREF0080_00924"/>
<dbReference type="EMBL" id="AGCJ01000031">
    <property type="protein sequence ID" value="EHM41562.1"/>
    <property type="molecule type" value="Genomic_DNA"/>
</dbReference>
<evidence type="ECO:0000313" key="2">
    <source>
        <dbReference type="Proteomes" id="UP000005481"/>
    </source>
</evidence>
<proteinExistence type="predicted"/>
<keyword evidence="2" id="KW-1185">Reference proteome</keyword>
<evidence type="ECO:0000313" key="1">
    <source>
        <dbReference type="EMBL" id="EHM41562.1"/>
    </source>
</evidence>
<dbReference type="HOGENOM" id="CLU_2950087_0_0_9"/>
<dbReference type="Proteomes" id="UP000005481">
    <property type="component" value="Unassembled WGS sequence"/>
</dbReference>
<protein>
    <submittedName>
        <fullName evidence="1">Uncharacterized protein</fullName>
    </submittedName>
</protein>
<comment type="caution">
    <text evidence="1">The sequence shown here is derived from an EMBL/GenBank/DDBJ whole genome shotgun (WGS) entry which is preliminary data.</text>
</comment>